<dbReference type="AlphaFoldDB" id="A0A7L9U1F0"/>
<reference evidence="2 3" key="1">
    <citation type="submission" date="2020-10" db="EMBL/GenBank/DDBJ databases">
        <title>Genome sequencing of Massilia sp. LPB0304.</title>
        <authorList>
            <person name="Kim J."/>
        </authorList>
    </citation>
    <scope>NUCLEOTIDE SEQUENCE [LARGE SCALE GENOMIC DNA]</scope>
    <source>
        <strain evidence="2 3">LPB0304</strain>
    </source>
</reference>
<dbReference type="Proteomes" id="UP000593875">
    <property type="component" value="Chromosome"/>
</dbReference>
<name>A0A7L9U1F0_9BURK</name>
<keyword evidence="1" id="KW-1133">Transmembrane helix</keyword>
<evidence type="ECO:0000313" key="2">
    <source>
        <dbReference type="EMBL" id="QOL48737.1"/>
    </source>
</evidence>
<dbReference type="RefSeq" id="WP_193685780.1">
    <property type="nucleotide sequence ID" value="NZ_CP062941.1"/>
</dbReference>
<organism evidence="2 3">
    <name type="scientific">Massilia litorea</name>
    <dbReference type="NCBI Taxonomy" id="2769491"/>
    <lineage>
        <taxon>Bacteria</taxon>
        <taxon>Pseudomonadati</taxon>
        <taxon>Pseudomonadota</taxon>
        <taxon>Betaproteobacteria</taxon>
        <taxon>Burkholderiales</taxon>
        <taxon>Oxalobacteraceae</taxon>
        <taxon>Telluria group</taxon>
        <taxon>Massilia</taxon>
    </lineage>
</organism>
<evidence type="ECO:0000256" key="1">
    <source>
        <dbReference type="SAM" id="Phobius"/>
    </source>
</evidence>
<dbReference type="KEGG" id="mlir:LPB04_17500"/>
<proteinExistence type="predicted"/>
<keyword evidence="1" id="KW-0812">Transmembrane</keyword>
<protein>
    <submittedName>
        <fullName evidence="2">Uncharacterized protein</fullName>
    </submittedName>
</protein>
<accession>A0A7L9U1F0</accession>
<keyword evidence="3" id="KW-1185">Reference proteome</keyword>
<gene>
    <name evidence="2" type="ORF">LPB04_17500</name>
</gene>
<keyword evidence="1" id="KW-0472">Membrane</keyword>
<evidence type="ECO:0000313" key="3">
    <source>
        <dbReference type="Proteomes" id="UP000593875"/>
    </source>
</evidence>
<dbReference type="EMBL" id="CP062941">
    <property type="protein sequence ID" value="QOL48737.1"/>
    <property type="molecule type" value="Genomic_DNA"/>
</dbReference>
<sequence length="213" mass="23904">MEHESHHHHHAPKTGVRWLDLGLGLSAGVVSLVSLWLGLHSAHSMEKLVAANSYPYLELMRSNISTVRMPDSDRMRQTVTYFFENNGIGPARIEWVQFNFKGKPMRDMNDLIEACCSMAGSDLRAIDTRGNVVNALVRPGTSVPMFTWNEPSTPNPAFYALLKQMNDITFSACYCSVFDECYVRSDDDRKPQPVEQCTPPAVTFRPGFHPKGA</sequence>
<feature type="transmembrane region" description="Helical" evidence="1">
    <location>
        <begin position="21"/>
        <end position="39"/>
    </location>
</feature>